<dbReference type="EC" id="3.6.4.10" evidence="1"/>
<dbReference type="InterPro" id="IPR043129">
    <property type="entry name" value="ATPase_NBD"/>
</dbReference>
<keyword evidence="6" id="KW-0346">Stress response</keyword>
<gene>
    <name evidence="6" type="ORF">DM02DRAFT_557802</name>
</gene>
<organism evidence="6 7">
    <name type="scientific">Periconia macrospinosa</name>
    <dbReference type="NCBI Taxonomy" id="97972"/>
    <lineage>
        <taxon>Eukaryota</taxon>
        <taxon>Fungi</taxon>
        <taxon>Dikarya</taxon>
        <taxon>Ascomycota</taxon>
        <taxon>Pezizomycotina</taxon>
        <taxon>Dothideomycetes</taxon>
        <taxon>Pleosporomycetidae</taxon>
        <taxon>Pleosporales</taxon>
        <taxon>Massarineae</taxon>
        <taxon>Periconiaceae</taxon>
        <taxon>Periconia</taxon>
    </lineage>
</organism>
<evidence type="ECO:0000256" key="2">
    <source>
        <dbReference type="ARBA" id="ARBA00022741"/>
    </source>
</evidence>
<dbReference type="PANTHER" id="PTHR19375">
    <property type="entry name" value="HEAT SHOCK PROTEIN 70KDA"/>
    <property type="match status" value="1"/>
</dbReference>
<dbReference type="STRING" id="97972.A0A2V1DZ89"/>
<dbReference type="OrthoDB" id="2401965at2759"/>
<proteinExistence type="predicted"/>
<sequence length="252" mass="28048">MPSYVAFTRTGRLIGQAAKNQASVNPRNTISDALRFVGFRFRDPYIQAMIKRMPFTVTHDLDDKPFFEVMYKNIPTTFTPVEVQAMIVKRAKKDAEKYLNHPIADALVTTPAHFNISQRLAIKDALSIAGINALGISHAPTFALAASDMMPRERNVLVCDIGAGYYDVVLAIVSDGIVEVRAVAGGVDCVGYDYDTRLMNHMINCFFRAEKTDFGEEKNDPYLNKLDLNNGPRALRCLRIACNKAKHQLSSA</sequence>
<evidence type="ECO:0000256" key="5">
    <source>
        <dbReference type="ARBA" id="ARBA00048056"/>
    </source>
</evidence>
<dbReference type="AlphaFoldDB" id="A0A2V1DZ89"/>
<feature type="non-terminal residue" evidence="6">
    <location>
        <position position="252"/>
    </location>
</feature>
<name>A0A2V1DZ89_9PLEO</name>
<keyword evidence="4" id="KW-0143">Chaperone</keyword>
<dbReference type="EMBL" id="KZ805329">
    <property type="protein sequence ID" value="PVI03653.1"/>
    <property type="molecule type" value="Genomic_DNA"/>
</dbReference>
<dbReference type="Gene3D" id="3.30.420.40">
    <property type="match status" value="2"/>
</dbReference>
<comment type="catalytic activity">
    <reaction evidence="5">
        <text>ATP + H2O = ADP + phosphate + H(+)</text>
        <dbReference type="Rhea" id="RHEA:13065"/>
        <dbReference type="ChEBI" id="CHEBI:15377"/>
        <dbReference type="ChEBI" id="CHEBI:15378"/>
        <dbReference type="ChEBI" id="CHEBI:30616"/>
        <dbReference type="ChEBI" id="CHEBI:43474"/>
        <dbReference type="ChEBI" id="CHEBI:456216"/>
        <dbReference type="EC" id="3.6.4.10"/>
    </reaction>
</comment>
<dbReference type="FunFam" id="3.30.30.30:FF:000005">
    <property type="entry name" value="Heat shock protein ssb1"/>
    <property type="match status" value="1"/>
</dbReference>
<evidence type="ECO:0000313" key="6">
    <source>
        <dbReference type="EMBL" id="PVI03653.1"/>
    </source>
</evidence>
<evidence type="ECO:0000313" key="7">
    <source>
        <dbReference type="Proteomes" id="UP000244855"/>
    </source>
</evidence>
<keyword evidence="7" id="KW-1185">Reference proteome</keyword>
<dbReference type="Proteomes" id="UP000244855">
    <property type="component" value="Unassembled WGS sequence"/>
</dbReference>
<evidence type="ECO:0000256" key="1">
    <source>
        <dbReference type="ARBA" id="ARBA00012554"/>
    </source>
</evidence>
<keyword evidence="2" id="KW-0547">Nucleotide-binding</keyword>
<protein>
    <recommendedName>
        <fullName evidence="1">non-chaperonin molecular chaperone ATPase</fullName>
        <ecNumber evidence="1">3.6.4.10</ecNumber>
    </recommendedName>
</protein>
<dbReference type="Pfam" id="PF00012">
    <property type="entry name" value="HSP70"/>
    <property type="match status" value="1"/>
</dbReference>
<dbReference type="SUPFAM" id="SSF53067">
    <property type="entry name" value="Actin-like ATPase domain"/>
    <property type="match status" value="2"/>
</dbReference>
<dbReference type="InterPro" id="IPR013126">
    <property type="entry name" value="Hsp_70_fam"/>
</dbReference>
<accession>A0A2V1DZ89</accession>
<keyword evidence="3" id="KW-0067">ATP-binding</keyword>
<evidence type="ECO:0000256" key="3">
    <source>
        <dbReference type="ARBA" id="ARBA00022840"/>
    </source>
</evidence>
<dbReference type="GO" id="GO:0005524">
    <property type="term" value="F:ATP binding"/>
    <property type="evidence" value="ECO:0007669"/>
    <property type="project" value="UniProtKB-KW"/>
</dbReference>
<evidence type="ECO:0000256" key="4">
    <source>
        <dbReference type="ARBA" id="ARBA00023186"/>
    </source>
</evidence>
<dbReference type="Gene3D" id="3.30.30.30">
    <property type="match status" value="1"/>
</dbReference>
<dbReference type="Gene3D" id="3.90.640.10">
    <property type="entry name" value="Actin, Chain A, domain 4"/>
    <property type="match status" value="1"/>
</dbReference>
<reference evidence="6 7" key="1">
    <citation type="journal article" date="2018" name="Sci. Rep.">
        <title>Comparative genomics provides insights into the lifestyle and reveals functional heterogeneity of dark septate endophytic fungi.</title>
        <authorList>
            <person name="Knapp D.G."/>
            <person name="Nemeth J.B."/>
            <person name="Barry K."/>
            <person name="Hainaut M."/>
            <person name="Henrissat B."/>
            <person name="Johnson J."/>
            <person name="Kuo A."/>
            <person name="Lim J.H.P."/>
            <person name="Lipzen A."/>
            <person name="Nolan M."/>
            <person name="Ohm R.A."/>
            <person name="Tamas L."/>
            <person name="Grigoriev I.V."/>
            <person name="Spatafora J.W."/>
            <person name="Nagy L.G."/>
            <person name="Kovacs G.M."/>
        </authorList>
    </citation>
    <scope>NUCLEOTIDE SEQUENCE [LARGE SCALE GENOMIC DNA]</scope>
    <source>
        <strain evidence="6 7">DSE2036</strain>
    </source>
</reference>
<dbReference type="GO" id="GO:0140662">
    <property type="term" value="F:ATP-dependent protein folding chaperone"/>
    <property type="evidence" value="ECO:0007669"/>
    <property type="project" value="InterPro"/>
</dbReference>
<dbReference type="PRINTS" id="PR00301">
    <property type="entry name" value="HEATSHOCK70"/>
</dbReference>